<keyword evidence="3" id="KW-1185">Reference proteome</keyword>
<dbReference type="EMBL" id="CP040396">
    <property type="protein sequence ID" value="QCT01626.1"/>
    <property type="molecule type" value="Genomic_DNA"/>
</dbReference>
<dbReference type="RefSeq" id="WP_138224732.1">
    <property type="nucleotide sequence ID" value="NZ_CP040396.1"/>
</dbReference>
<proteinExistence type="inferred from homology"/>
<dbReference type="AlphaFoldDB" id="A0A4P8XGN1"/>
<sequence>MTKIKINPEQLDEAAARFLACSQSNLDMAVELKAIIDGMSGEWEGVTRERFYQSYTGSHEQLQSVSETLKMIGEELKAISGRFRSADESS</sequence>
<dbReference type="Gene3D" id="1.10.287.850">
    <property type="entry name" value="HP0062-like domain"/>
    <property type="match status" value="1"/>
</dbReference>
<accession>A0A4P8XGN1</accession>
<reference evidence="2 3" key="1">
    <citation type="submission" date="2019-05" db="EMBL/GenBank/DDBJ databases">
        <authorList>
            <person name="Chen C."/>
        </authorList>
    </citation>
    <scope>NUCLEOTIDE SEQUENCE [LARGE SCALE GENOMIC DNA]</scope>
    <source>
        <strain evidence="2 3">HB172198</strain>
    </source>
</reference>
<dbReference type="KEGG" id="palo:E6C60_0906"/>
<evidence type="ECO:0000313" key="3">
    <source>
        <dbReference type="Proteomes" id="UP000300879"/>
    </source>
</evidence>
<gene>
    <name evidence="2" type="ORF">E6C60_0906</name>
</gene>
<comment type="similarity">
    <text evidence="1">Belongs to the WXG100 family.</text>
</comment>
<evidence type="ECO:0000313" key="2">
    <source>
        <dbReference type="EMBL" id="QCT01626.1"/>
    </source>
</evidence>
<dbReference type="InterPro" id="IPR036689">
    <property type="entry name" value="ESAT-6-like_sf"/>
</dbReference>
<dbReference type="OrthoDB" id="4978934at2"/>
<dbReference type="Proteomes" id="UP000300879">
    <property type="component" value="Chromosome"/>
</dbReference>
<dbReference type="SUPFAM" id="SSF140453">
    <property type="entry name" value="EsxAB dimer-like"/>
    <property type="match status" value="1"/>
</dbReference>
<protein>
    <recommendedName>
        <fullName evidence="1">ESAT-6-like protein</fullName>
    </recommendedName>
</protein>
<dbReference type="Pfam" id="PF06013">
    <property type="entry name" value="WXG100"/>
    <property type="match status" value="1"/>
</dbReference>
<name>A0A4P8XGN1_9BACL</name>
<dbReference type="NCBIfam" id="TIGR03930">
    <property type="entry name" value="WXG100_ESAT6"/>
    <property type="match status" value="1"/>
</dbReference>
<evidence type="ECO:0000256" key="1">
    <source>
        <dbReference type="RuleBase" id="RU362001"/>
    </source>
</evidence>
<dbReference type="InterPro" id="IPR010310">
    <property type="entry name" value="T7SS_ESAT-6-like"/>
</dbReference>
<organism evidence="2 3">
    <name type="scientific">Paenibacillus algicola</name>
    <dbReference type="NCBI Taxonomy" id="2565926"/>
    <lineage>
        <taxon>Bacteria</taxon>
        <taxon>Bacillati</taxon>
        <taxon>Bacillota</taxon>
        <taxon>Bacilli</taxon>
        <taxon>Bacillales</taxon>
        <taxon>Paenibacillaceae</taxon>
        <taxon>Paenibacillus</taxon>
    </lineage>
</organism>